<organism evidence="1 2">
    <name type="scientific">Aspergillus uvarum CBS 121591</name>
    <dbReference type="NCBI Taxonomy" id="1448315"/>
    <lineage>
        <taxon>Eukaryota</taxon>
        <taxon>Fungi</taxon>
        <taxon>Dikarya</taxon>
        <taxon>Ascomycota</taxon>
        <taxon>Pezizomycotina</taxon>
        <taxon>Eurotiomycetes</taxon>
        <taxon>Eurotiomycetidae</taxon>
        <taxon>Eurotiales</taxon>
        <taxon>Aspergillaceae</taxon>
        <taxon>Aspergillus</taxon>
        <taxon>Aspergillus subgen. Circumdati</taxon>
    </lineage>
</organism>
<dbReference type="GeneID" id="37137896"/>
<protein>
    <submittedName>
        <fullName evidence="1">Uncharacterized protein</fullName>
    </submittedName>
</protein>
<accession>A0A319CCR5</accession>
<reference evidence="1 2" key="1">
    <citation type="submission" date="2016-12" db="EMBL/GenBank/DDBJ databases">
        <title>The genomes of Aspergillus section Nigri reveals drivers in fungal speciation.</title>
        <authorList>
            <consortium name="DOE Joint Genome Institute"/>
            <person name="Vesth T.C."/>
            <person name="Nybo J."/>
            <person name="Theobald S."/>
            <person name="Brandl J."/>
            <person name="Frisvad J.C."/>
            <person name="Nielsen K.F."/>
            <person name="Lyhne E.K."/>
            <person name="Kogle M.E."/>
            <person name="Kuo A."/>
            <person name="Riley R."/>
            <person name="Clum A."/>
            <person name="Nolan M."/>
            <person name="Lipzen A."/>
            <person name="Salamov A."/>
            <person name="Henrissat B."/>
            <person name="Wiebenga A."/>
            <person name="De Vries R.P."/>
            <person name="Grigoriev I.V."/>
            <person name="Mortensen U.H."/>
            <person name="Andersen M.R."/>
            <person name="Baker S.E."/>
        </authorList>
    </citation>
    <scope>NUCLEOTIDE SEQUENCE [LARGE SCALE GENOMIC DNA]</scope>
    <source>
        <strain evidence="1 2">CBS 121591</strain>
    </source>
</reference>
<dbReference type="Proteomes" id="UP000248340">
    <property type="component" value="Unassembled WGS sequence"/>
</dbReference>
<evidence type="ECO:0000313" key="2">
    <source>
        <dbReference type="Proteomes" id="UP000248340"/>
    </source>
</evidence>
<sequence length="91" mass="9904">MNNLLLTVTFLDPQYALHLPPPLNHVSTIIKQASMLHAQSSPTYCTISMRTAKTGNAPSPQDTAENSRMIHHHDICFTASSIGSFPVASTQ</sequence>
<keyword evidence="2" id="KW-1185">Reference proteome</keyword>
<dbReference type="VEuPathDB" id="FungiDB:BO82DRAFT_354227"/>
<dbReference type="OrthoDB" id="10612598at2759"/>
<dbReference type="AlphaFoldDB" id="A0A319CCR5"/>
<name>A0A319CCR5_9EURO</name>
<proteinExistence type="predicted"/>
<dbReference type="RefSeq" id="XP_025492249.1">
    <property type="nucleotide sequence ID" value="XM_025635155.1"/>
</dbReference>
<dbReference type="EMBL" id="KZ821698">
    <property type="protein sequence ID" value="PYH82049.1"/>
    <property type="molecule type" value="Genomic_DNA"/>
</dbReference>
<gene>
    <name evidence="1" type="ORF">BO82DRAFT_354227</name>
</gene>
<evidence type="ECO:0000313" key="1">
    <source>
        <dbReference type="EMBL" id="PYH82049.1"/>
    </source>
</evidence>